<dbReference type="Proteomes" id="UP000821866">
    <property type="component" value="Chromosome 3"/>
</dbReference>
<dbReference type="AlphaFoldDB" id="A0A9J6EBG8"/>
<evidence type="ECO:0000256" key="1">
    <source>
        <dbReference type="SAM" id="MobiDB-lite"/>
    </source>
</evidence>
<reference evidence="2" key="1">
    <citation type="journal article" date="2020" name="Cell">
        <title>Large-Scale Comparative Analyses of Tick Genomes Elucidate Their Genetic Diversity and Vector Capacities.</title>
        <authorList>
            <consortium name="Tick Genome and Microbiome Consortium (TIGMIC)"/>
            <person name="Jia N."/>
            <person name="Wang J."/>
            <person name="Shi W."/>
            <person name="Du L."/>
            <person name="Sun Y."/>
            <person name="Zhan W."/>
            <person name="Jiang J.F."/>
            <person name="Wang Q."/>
            <person name="Zhang B."/>
            <person name="Ji P."/>
            <person name="Bell-Sakyi L."/>
            <person name="Cui X.M."/>
            <person name="Yuan T.T."/>
            <person name="Jiang B.G."/>
            <person name="Yang W.F."/>
            <person name="Lam T.T."/>
            <person name="Chang Q.C."/>
            <person name="Ding S.J."/>
            <person name="Wang X.J."/>
            <person name="Zhu J.G."/>
            <person name="Ruan X.D."/>
            <person name="Zhao L."/>
            <person name="Wei J.T."/>
            <person name="Ye R.Z."/>
            <person name="Que T.C."/>
            <person name="Du C.H."/>
            <person name="Zhou Y.H."/>
            <person name="Cheng J.X."/>
            <person name="Dai P.F."/>
            <person name="Guo W.B."/>
            <person name="Han X.H."/>
            <person name="Huang E.J."/>
            <person name="Li L.F."/>
            <person name="Wei W."/>
            <person name="Gao Y.C."/>
            <person name="Liu J.Z."/>
            <person name="Shao H.Z."/>
            <person name="Wang X."/>
            <person name="Wang C.C."/>
            <person name="Yang T.C."/>
            <person name="Huo Q.B."/>
            <person name="Li W."/>
            <person name="Chen H.Y."/>
            <person name="Chen S.E."/>
            <person name="Zhou L.G."/>
            <person name="Ni X.B."/>
            <person name="Tian J.H."/>
            <person name="Sheng Y."/>
            <person name="Liu T."/>
            <person name="Pan Y.S."/>
            <person name="Xia L.Y."/>
            <person name="Li J."/>
            <person name="Zhao F."/>
            <person name="Cao W.C."/>
        </authorList>
    </citation>
    <scope>NUCLEOTIDE SEQUENCE</scope>
    <source>
        <strain evidence="2">Rmic-2018</strain>
    </source>
</reference>
<protein>
    <submittedName>
        <fullName evidence="2">Uncharacterized protein</fullName>
    </submittedName>
</protein>
<gene>
    <name evidence="2" type="ORF">HPB51_019664</name>
</gene>
<keyword evidence="3" id="KW-1185">Reference proteome</keyword>
<dbReference type="VEuPathDB" id="VectorBase:LOC119164873"/>
<feature type="region of interest" description="Disordered" evidence="1">
    <location>
        <begin position="218"/>
        <end position="242"/>
    </location>
</feature>
<evidence type="ECO:0000313" key="2">
    <source>
        <dbReference type="EMBL" id="KAH8031650.1"/>
    </source>
</evidence>
<dbReference type="EMBL" id="JABSTU010000005">
    <property type="protein sequence ID" value="KAH8031650.1"/>
    <property type="molecule type" value="Genomic_DNA"/>
</dbReference>
<comment type="caution">
    <text evidence="2">The sequence shown here is derived from an EMBL/GenBank/DDBJ whole genome shotgun (WGS) entry which is preliminary data.</text>
</comment>
<evidence type="ECO:0000313" key="3">
    <source>
        <dbReference type="Proteomes" id="UP000821866"/>
    </source>
</evidence>
<feature type="region of interest" description="Disordered" evidence="1">
    <location>
        <begin position="132"/>
        <end position="152"/>
    </location>
</feature>
<sequence>MDSGIRSLDSARLLLIVERTCDQLKSAGVDLKEPCSDVPEKTKCWLRLQLPAVNKVLWKVCMQLVEHAPGALTLAHFERPDIYTVRTDTAFMDGAVVLCSLLRHHACIKRLLLNAMAFPLWYFPSTARQRTALQPRRRRGRRRPSGHGSSLGPSAIALASALKRNITLRKLRVCHLADDAPGIILASLKSNEALEELSLDRSDDFSRSTLWEGLQALRENTGAQTPGNNVRPLDGQLRDSPR</sequence>
<name>A0A9J6EBG8_RHIMP</name>
<proteinExistence type="predicted"/>
<dbReference type="SUPFAM" id="SSF52047">
    <property type="entry name" value="RNI-like"/>
    <property type="match status" value="1"/>
</dbReference>
<organism evidence="2 3">
    <name type="scientific">Rhipicephalus microplus</name>
    <name type="common">Cattle tick</name>
    <name type="synonym">Boophilus microplus</name>
    <dbReference type="NCBI Taxonomy" id="6941"/>
    <lineage>
        <taxon>Eukaryota</taxon>
        <taxon>Metazoa</taxon>
        <taxon>Ecdysozoa</taxon>
        <taxon>Arthropoda</taxon>
        <taxon>Chelicerata</taxon>
        <taxon>Arachnida</taxon>
        <taxon>Acari</taxon>
        <taxon>Parasitiformes</taxon>
        <taxon>Ixodida</taxon>
        <taxon>Ixodoidea</taxon>
        <taxon>Ixodidae</taxon>
        <taxon>Rhipicephalinae</taxon>
        <taxon>Rhipicephalus</taxon>
        <taxon>Boophilus</taxon>
    </lineage>
</organism>
<dbReference type="Gene3D" id="3.80.10.10">
    <property type="entry name" value="Ribonuclease Inhibitor"/>
    <property type="match status" value="1"/>
</dbReference>
<reference evidence="2" key="2">
    <citation type="submission" date="2021-09" db="EMBL/GenBank/DDBJ databases">
        <authorList>
            <person name="Jia N."/>
            <person name="Wang J."/>
            <person name="Shi W."/>
            <person name="Du L."/>
            <person name="Sun Y."/>
            <person name="Zhan W."/>
            <person name="Jiang J."/>
            <person name="Wang Q."/>
            <person name="Zhang B."/>
            <person name="Ji P."/>
            <person name="Sakyi L.B."/>
            <person name="Cui X."/>
            <person name="Yuan T."/>
            <person name="Jiang B."/>
            <person name="Yang W."/>
            <person name="Lam T.T.-Y."/>
            <person name="Chang Q."/>
            <person name="Ding S."/>
            <person name="Wang X."/>
            <person name="Zhu J."/>
            <person name="Ruan X."/>
            <person name="Zhao L."/>
            <person name="Wei J."/>
            <person name="Que T."/>
            <person name="Du C."/>
            <person name="Cheng J."/>
            <person name="Dai P."/>
            <person name="Han X."/>
            <person name="Huang E."/>
            <person name="Gao Y."/>
            <person name="Liu J."/>
            <person name="Shao H."/>
            <person name="Ye R."/>
            <person name="Li L."/>
            <person name="Wei W."/>
            <person name="Wang X."/>
            <person name="Wang C."/>
            <person name="Huo Q."/>
            <person name="Li W."/>
            <person name="Guo W."/>
            <person name="Chen H."/>
            <person name="Chen S."/>
            <person name="Zhou L."/>
            <person name="Zhou L."/>
            <person name="Ni X."/>
            <person name="Tian J."/>
            <person name="Zhou Y."/>
            <person name="Sheng Y."/>
            <person name="Liu T."/>
            <person name="Pan Y."/>
            <person name="Xia L."/>
            <person name="Li J."/>
            <person name="Zhao F."/>
            <person name="Cao W."/>
        </authorList>
    </citation>
    <scope>NUCLEOTIDE SEQUENCE</scope>
    <source>
        <strain evidence="2">Rmic-2018</strain>
        <tissue evidence="2">Larvae</tissue>
    </source>
</reference>
<accession>A0A9J6EBG8</accession>
<feature type="compositionally biased region" description="Basic residues" evidence="1">
    <location>
        <begin position="135"/>
        <end position="145"/>
    </location>
</feature>
<dbReference type="InterPro" id="IPR032675">
    <property type="entry name" value="LRR_dom_sf"/>
</dbReference>